<feature type="domain" description="Chromosome segregation in meiosis protein 3" evidence="8">
    <location>
        <begin position="105"/>
        <end position="185"/>
    </location>
</feature>
<comment type="similarity">
    <text evidence="2 6">Belongs to the CSM3 family.</text>
</comment>
<evidence type="ECO:0000256" key="1">
    <source>
        <dbReference type="ARBA" id="ARBA00004123"/>
    </source>
</evidence>
<evidence type="ECO:0000256" key="4">
    <source>
        <dbReference type="ARBA" id="ARBA00023242"/>
    </source>
</evidence>
<feature type="compositionally biased region" description="Low complexity" evidence="7">
    <location>
        <begin position="363"/>
        <end position="381"/>
    </location>
</feature>
<protein>
    <submittedName>
        <fullName evidence="9">Replication fork protection component Swi3-domain-containing protein</fullName>
    </submittedName>
</protein>
<feature type="compositionally biased region" description="Low complexity" evidence="7">
    <location>
        <begin position="206"/>
        <end position="215"/>
    </location>
</feature>
<keyword evidence="3 6" id="KW-0227">DNA damage</keyword>
<organism evidence="9 10">
    <name type="scientific">Dunaliella salina</name>
    <name type="common">Green alga</name>
    <name type="synonym">Protococcus salinus</name>
    <dbReference type="NCBI Taxonomy" id="3046"/>
    <lineage>
        <taxon>Eukaryota</taxon>
        <taxon>Viridiplantae</taxon>
        <taxon>Chlorophyta</taxon>
        <taxon>core chlorophytes</taxon>
        <taxon>Chlorophyceae</taxon>
        <taxon>CS clade</taxon>
        <taxon>Chlamydomonadales</taxon>
        <taxon>Dunaliellaceae</taxon>
        <taxon>Dunaliella</taxon>
    </lineage>
</organism>
<evidence type="ECO:0000256" key="3">
    <source>
        <dbReference type="ARBA" id="ARBA00022763"/>
    </source>
</evidence>
<keyword evidence="10" id="KW-1185">Reference proteome</keyword>
<feature type="region of interest" description="Disordered" evidence="7">
    <location>
        <begin position="193"/>
        <end position="258"/>
    </location>
</feature>
<dbReference type="Proteomes" id="UP000815325">
    <property type="component" value="Unassembled WGS sequence"/>
</dbReference>
<evidence type="ECO:0000256" key="2">
    <source>
        <dbReference type="ARBA" id="ARBA00006075"/>
    </source>
</evidence>
<dbReference type="InterPro" id="IPR012923">
    <property type="entry name" value="Csm3"/>
</dbReference>
<dbReference type="PANTHER" id="PTHR13220">
    <property type="entry name" value="TIMELESS INTERACTING-RELATED"/>
    <property type="match status" value="1"/>
</dbReference>
<comment type="function">
    <text evidence="6">Plays an important role in the control of DNA replication and the maintenance of replication fork stability.</text>
</comment>
<dbReference type="InterPro" id="IPR040038">
    <property type="entry name" value="TIPIN/Csm3/Swi3"/>
</dbReference>
<feature type="region of interest" description="Disordered" evidence="7">
    <location>
        <begin position="55"/>
        <end position="102"/>
    </location>
</feature>
<proteinExistence type="inferred from homology"/>
<evidence type="ECO:0000256" key="7">
    <source>
        <dbReference type="SAM" id="MobiDB-lite"/>
    </source>
</evidence>
<reference evidence="9" key="1">
    <citation type="submission" date="2017-08" db="EMBL/GenBank/DDBJ databases">
        <authorList>
            <person name="Polle J.E."/>
            <person name="Barry K."/>
            <person name="Cushman J."/>
            <person name="Schmutz J."/>
            <person name="Tran D."/>
            <person name="Hathwaick L.T."/>
            <person name="Yim W.C."/>
            <person name="Jenkins J."/>
            <person name="Mckie-Krisberg Z.M."/>
            <person name="Prochnik S."/>
            <person name="Lindquist E."/>
            <person name="Dockter R.B."/>
            <person name="Adam C."/>
            <person name="Molina H."/>
            <person name="Bunkerborg J."/>
            <person name="Jin E."/>
            <person name="Buchheim M."/>
            <person name="Magnuson J."/>
        </authorList>
    </citation>
    <scope>NUCLEOTIDE SEQUENCE</scope>
    <source>
        <strain evidence="9">CCAP 19/18</strain>
    </source>
</reference>
<feature type="compositionally biased region" description="Low complexity" evidence="7">
    <location>
        <begin position="232"/>
        <end position="242"/>
    </location>
</feature>
<feature type="region of interest" description="Disordered" evidence="7">
    <location>
        <begin position="350"/>
        <end position="432"/>
    </location>
</feature>
<dbReference type="Pfam" id="PF07962">
    <property type="entry name" value="Swi3"/>
    <property type="match status" value="1"/>
</dbReference>
<evidence type="ECO:0000256" key="6">
    <source>
        <dbReference type="RuleBase" id="RU366049"/>
    </source>
</evidence>
<comment type="subcellular location">
    <subcellularLocation>
        <location evidence="1 6">Nucleus</location>
    </subcellularLocation>
</comment>
<comment type="caution">
    <text evidence="9">The sequence shown here is derived from an EMBL/GenBank/DDBJ whole genome shotgun (WGS) entry which is preliminary data.</text>
</comment>
<gene>
    <name evidence="9" type="ORF">DUNSADRAFT_3262</name>
</gene>
<sequence>MAYTTLQTSLQGYPNVLPPKIHWITNPLFFFRSPRTVSNSAVLPTAVPMDDWEDDVQIGTAPDNREGHAQNDKPGPAGKEAAKDDAAAGAAKPKKKSKPRPKVTLDLLKEPQGMNDVFCKFPHAMRMQFKGKGHEVGDLQRLLEMYARWQQRIFPYGSFDDFIFKLEKLGSSAIVKNELRELRQGLVKLLAEEQQEEEEHEGGQGAAQKGGTAEQPGVAAAGLQQAPPSAPANPGRPAAAAPQPFPEDEDEEPPNENDFLDEEEELAALQEEQWANAMDAVPDLDEQLFEGPVAAPSRPTAAIDSSSNRDMQAEPSSAAIALGQQAAAGAQVHNASDALSGGAGVAALSAPHVNGMNEGGGQWQRQQNQQQQQVQQQQQQQEGHPMQVDEHVPDASSQRQQLHGDDEDIDDDELLRGAVPMDETEQAPHLQN</sequence>
<evidence type="ECO:0000259" key="8">
    <source>
        <dbReference type="Pfam" id="PF07962"/>
    </source>
</evidence>
<feature type="region of interest" description="Disordered" evidence="7">
    <location>
        <begin position="274"/>
        <end position="318"/>
    </location>
</feature>
<evidence type="ECO:0000313" key="10">
    <source>
        <dbReference type="Proteomes" id="UP000815325"/>
    </source>
</evidence>
<keyword evidence="5 6" id="KW-0131">Cell cycle</keyword>
<dbReference type="PANTHER" id="PTHR13220:SF11">
    <property type="entry name" value="TIMELESS-INTERACTING PROTEIN"/>
    <property type="match status" value="1"/>
</dbReference>
<evidence type="ECO:0000313" key="9">
    <source>
        <dbReference type="EMBL" id="KAF5838213.1"/>
    </source>
</evidence>
<evidence type="ECO:0000256" key="5">
    <source>
        <dbReference type="ARBA" id="ARBA00023306"/>
    </source>
</evidence>
<dbReference type="EMBL" id="MU069587">
    <property type="protein sequence ID" value="KAF5838213.1"/>
    <property type="molecule type" value="Genomic_DNA"/>
</dbReference>
<keyword evidence="4 6" id="KW-0539">Nucleus</keyword>
<name>A0ABQ7GUG4_DUNSA</name>
<feature type="compositionally biased region" description="Basic residues" evidence="7">
    <location>
        <begin position="92"/>
        <end position="101"/>
    </location>
</feature>
<feature type="compositionally biased region" description="Acidic residues" evidence="7">
    <location>
        <begin position="246"/>
        <end position="258"/>
    </location>
</feature>
<accession>A0ABQ7GUG4</accession>